<feature type="non-terminal residue" evidence="1">
    <location>
        <position position="1"/>
    </location>
</feature>
<name>A0A0C9SS96_PAXIN</name>
<keyword evidence="2" id="KW-1185">Reference proteome</keyword>
<dbReference type="AlphaFoldDB" id="A0A0C9SS96"/>
<proteinExistence type="predicted"/>
<reference evidence="2" key="2">
    <citation type="submission" date="2015-01" db="EMBL/GenBank/DDBJ databases">
        <title>Evolutionary Origins and Diversification of the Mycorrhizal Mutualists.</title>
        <authorList>
            <consortium name="DOE Joint Genome Institute"/>
            <consortium name="Mycorrhizal Genomics Consortium"/>
            <person name="Kohler A."/>
            <person name="Kuo A."/>
            <person name="Nagy L.G."/>
            <person name="Floudas D."/>
            <person name="Copeland A."/>
            <person name="Barry K.W."/>
            <person name="Cichocki N."/>
            <person name="Veneault-Fourrey C."/>
            <person name="LaButti K."/>
            <person name="Lindquist E.A."/>
            <person name="Lipzen A."/>
            <person name="Lundell T."/>
            <person name="Morin E."/>
            <person name="Murat C."/>
            <person name="Riley R."/>
            <person name="Ohm R."/>
            <person name="Sun H."/>
            <person name="Tunlid A."/>
            <person name="Henrissat B."/>
            <person name="Grigoriev I.V."/>
            <person name="Hibbett D.S."/>
            <person name="Martin F."/>
        </authorList>
    </citation>
    <scope>NUCLEOTIDE SEQUENCE [LARGE SCALE GENOMIC DNA]</scope>
    <source>
        <strain evidence="2">ATCC 200175</strain>
    </source>
</reference>
<sequence length="221" mass="25017">IKSALSPQEVRDHIMDPTLPFQKQHQETYKNHAIEVNFTGTMDDVKKHIDENETKPTETLPVPPPAMCPCAEHMGQECDQCNIWMCWLTKFNTTVDDIFLHCNIHHCSGMITKDLGIHGTCKARFPRERYPNMFVNTDTGALLVKKGEPMMNTVSDIISYLFRCNTDVTSLLSGTAIKAVVAYVIDYITKSSLCTYTIFDTIQSIMDCNSEFIGMKNPARL</sequence>
<organism evidence="1 2">
    <name type="scientific">Paxillus involutus ATCC 200175</name>
    <dbReference type="NCBI Taxonomy" id="664439"/>
    <lineage>
        <taxon>Eukaryota</taxon>
        <taxon>Fungi</taxon>
        <taxon>Dikarya</taxon>
        <taxon>Basidiomycota</taxon>
        <taxon>Agaricomycotina</taxon>
        <taxon>Agaricomycetes</taxon>
        <taxon>Agaricomycetidae</taxon>
        <taxon>Boletales</taxon>
        <taxon>Paxilineae</taxon>
        <taxon>Paxillaceae</taxon>
        <taxon>Paxillus</taxon>
    </lineage>
</organism>
<protein>
    <submittedName>
        <fullName evidence="1">Unplaced genomic scaffold PAXINscaffold_66, whole genome shotgun sequence</fullName>
    </submittedName>
</protein>
<dbReference type="Proteomes" id="UP000053647">
    <property type="component" value="Unassembled WGS sequence"/>
</dbReference>
<accession>A0A0C9SS96</accession>
<evidence type="ECO:0000313" key="2">
    <source>
        <dbReference type="Proteomes" id="UP000053647"/>
    </source>
</evidence>
<dbReference type="OrthoDB" id="2684066at2759"/>
<dbReference type="HOGENOM" id="CLU_034012_0_0_1"/>
<gene>
    <name evidence="1" type="ORF">PAXINDRAFT_85102</name>
</gene>
<dbReference type="EMBL" id="KN819388">
    <property type="protein sequence ID" value="KIJ11044.1"/>
    <property type="molecule type" value="Genomic_DNA"/>
</dbReference>
<evidence type="ECO:0000313" key="1">
    <source>
        <dbReference type="EMBL" id="KIJ11044.1"/>
    </source>
</evidence>
<reference evidence="1 2" key="1">
    <citation type="submission" date="2014-06" db="EMBL/GenBank/DDBJ databases">
        <authorList>
            <consortium name="DOE Joint Genome Institute"/>
            <person name="Kuo A."/>
            <person name="Kohler A."/>
            <person name="Nagy L.G."/>
            <person name="Floudas D."/>
            <person name="Copeland A."/>
            <person name="Barry K.W."/>
            <person name="Cichocki N."/>
            <person name="Veneault-Fourrey C."/>
            <person name="LaButti K."/>
            <person name="Lindquist E.A."/>
            <person name="Lipzen A."/>
            <person name="Lundell T."/>
            <person name="Morin E."/>
            <person name="Murat C."/>
            <person name="Sun H."/>
            <person name="Tunlid A."/>
            <person name="Henrissat B."/>
            <person name="Grigoriev I.V."/>
            <person name="Hibbett D.S."/>
            <person name="Martin F."/>
            <person name="Nordberg H.P."/>
            <person name="Cantor M.N."/>
            <person name="Hua S.X."/>
        </authorList>
    </citation>
    <scope>NUCLEOTIDE SEQUENCE [LARGE SCALE GENOMIC DNA]</scope>
    <source>
        <strain evidence="1 2">ATCC 200175</strain>
    </source>
</reference>